<dbReference type="AlphaFoldDB" id="A0A8J2IYN9"/>
<evidence type="ECO:0000313" key="2">
    <source>
        <dbReference type="Proteomes" id="UP000693738"/>
    </source>
</evidence>
<name>A0A8J2IYN9_FUSEQ</name>
<dbReference type="CDD" id="cd02019">
    <property type="entry name" value="NK"/>
    <property type="match status" value="1"/>
</dbReference>
<dbReference type="Proteomes" id="UP000693738">
    <property type="component" value="Unassembled WGS sequence"/>
</dbReference>
<sequence>MTERRPGPIIHINGYPGVGKYTIAKKLTELFPRLKLVHNKLFTDLADALVPRGTDDHFKAWETFHEISFEPILWSDDTFDFGYVFTNFIPDEEDSPVTMRDYTRAATCREDRQRDFIAITLVCTEQENVRRLVSVERQQQGGKLTDPERLRICRATSDPQHDYLEDCHHVIDVTDLEAEAAALAIAHRAGLQQ</sequence>
<accession>A0A8J2IYN9</accession>
<comment type="caution">
    <text evidence="1">The sequence shown here is derived from an EMBL/GenBank/DDBJ whole genome shotgun (WGS) entry which is preliminary data.</text>
</comment>
<evidence type="ECO:0000313" key="1">
    <source>
        <dbReference type="EMBL" id="CAG7557474.1"/>
    </source>
</evidence>
<reference evidence="1" key="1">
    <citation type="submission" date="2021-05" db="EMBL/GenBank/DDBJ databases">
        <authorList>
            <person name="Khan N."/>
        </authorList>
    </citation>
    <scope>NUCLEOTIDE SEQUENCE</scope>
</reference>
<gene>
    <name evidence="1" type="ORF">FEQUK3_LOCUS3189</name>
</gene>
<proteinExistence type="predicted"/>
<organism evidence="1 2">
    <name type="scientific">Fusarium equiseti</name>
    <name type="common">Fusarium scirpi</name>
    <dbReference type="NCBI Taxonomy" id="61235"/>
    <lineage>
        <taxon>Eukaryota</taxon>
        <taxon>Fungi</taxon>
        <taxon>Dikarya</taxon>
        <taxon>Ascomycota</taxon>
        <taxon>Pezizomycotina</taxon>
        <taxon>Sordariomycetes</taxon>
        <taxon>Hypocreomycetidae</taxon>
        <taxon>Hypocreales</taxon>
        <taxon>Nectriaceae</taxon>
        <taxon>Fusarium</taxon>
        <taxon>Fusarium incarnatum-equiseti species complex</taxon>
    </lineage>
</organism>
<dbReference type="EMBL" id="CAJSTJ010000119">
    <property type="protein sequence ID" value="CAG7557474.1"/>
    <property type="molecule type" value="Genomic_DNA"/>
</dbReference>
<protein>
    <submittedName>
        <fullName evidence="1">Uncharacterized protein</fullName>
    </submittedName>
</protein>